<reference evidence="10" key="1">
    <citation type="submission" date="2021-03" db="EMBL/GenBank/DDBJ databases">
        <authorList>
            <person name="Sun Q."/>
        </authorList>
    </citation>
    <scope>NUCLEOTIDE SEQUENCE</scope>
    <source>
        <strain evidence="10">CCM 8862</strain>
    </source>
</reference>
<comment type="similarity">
    <text evidence="8">Belongs to the CN hydrolase family. Apolipoprotein N-acyltransferase subfamily.</text>
</comment>
<evidence type="ECO:0000256" key="3">
    <source>
        <dbReference type="ARBA" id="ARBA00022679"/>
    </source>
</evidence>
<feature type="transmembrane region" description="Helical" evidence="8">
    <location>
        <begin position="31"/>
        <end position="48"/>
    </location>
</feature>
<keyword evidence="6 8" id="KW-0472">Membrane</keyword>
<feature type="transmembrane region" description="Helical" evidence="8">
    <location>
        <begin position="86"/>
        <end position="111"/>
    </location>
</feature>
<dbReference type="EMBL" id="JAFLEQ010000003">
    <property type="protein sequence ID" value="MBN9643534.1"/>
    <property type="molecule type" value="Genomic_DNA"/>
</dbReference>
<proteinExistence type="inferred from homology"/>
<dbReference type="Proteomes" id="UP000664332">
    <property type="component" value="Unassembled WGS sequence"/>
</dbReference>
<comment type="catalytic activity">
    <reaction evidence="8">
        <text>N-terminal S-1,2-diacyl-sn-glyceryl-L-cysteinyl-[lipoprotein] + a glycerophospholipid = N-acyl-S-1,2-diacyl-sn-glyceryl-L-cysteinyl-[lipoprotein] + a 2-acyl-sn-glycero-3-phospholipid + H(+)</text>
        <dbReference type="Rhea" id="RHEA:48228"/>
        <dbReference type="Rhea" id="RHEA-COMP:14681"/>
        <dbReference type="Rhea" id="RHEA-COMP:14684"/>
        <dbReference type="ChEBI" id="CHEBI:15378"/>
        <dbReference type="ChEBI" id="CHEBI:136912"/>
        <dbReference type="ChEBI" id="CHEBI:140656"/>
        <dbReference type="ChEBI" id="CHEBI:140657"/>
        <dbReference type="ChEBI" id="CHEBI:140660"/>
        <dbReference type="EC" id="2.3.1.269"/>
    </reaction>
</comment>
<feature type="transmembrane region" description="Helical" evidence="8">
    <location>
        <begin position="55"/>
        <end position="80"/>
    </location>
</feature>
<evidence type="ECO:0000256" key="8">
    <source>
        <dbReference type="HAMAP-Rule" id="MF_01148"/>
    </source>
</evidence>
<dbReference type="InterPro" id="IPR003010">
    <property type="entry name" value="C-N_Hydrolase"/>
</dbReference>
<sequence>MKTTGLFVLRLILAAFSGLLCYGSFQPSGLWPLSIAGAALLWVALSPWGRNKPSLPWLVTGALLAFVQSMVMYLLLLPWIGELVGTLPYVALSVTESLYALIVGFFGAALARRQVPGAIGFAFLWAAVEWLRSTWPFGGFAWGRLAWGQVDSPLKQIATLGGPALVSFAVVLLGACAASMLLTHSVKGIVVNVTALFVPLVLLIINVGVNPPSINDSSPRVTVAAVQGNVPRLGLDFAAQRKAVLNNHVNQTINGHNRPVDMVIWPENSSDVNPFADDSAMQAITSAVRSVNAPILVGTLTKDHVGSRNTMVVIDPATGPGDIHNKKYLQPFGEWMPYRDLLRHVSPYVDLANDFKPGQGDGIVHMRAALTGNMVTVGVATCYEVVFDKAGRDAVKHGAEFLAVPTNNATFGFSDMTWQQLAMSRMRGIELDRYVVVAATSGVSAIVDNNGKVLDSSKIFTPATLTRDIALSTRLTTAARFGNAIEALIAMMGGIAAAVAFATRPKPPSRGRNRKKD</sequence>
<feature type="transmembrane region" description="Helical" evidence="8">
    <location>
        <begin position="7"/>
        <end position="25"/>
    </location>
</feature>
<evidence type="ECO:0000256" key="4">
    <source>
        <dbReference type="ARBA" id="ARBA00022692"/>
    </source>
</evidence>
<dbReference type="EC" id="2.3.1.269" evidence="8"/>
<feature type="transmembrane region" description="Helical" evidence="8">
    <location>
        <begin position="118"/>
        <end position="137"/>
    </location>
</feature>
<comment type="function">
    <text evidence="8">Catalyzes the phospholipid dependent N-acylation of the N-terminal cysteine of apolipoprotein, the last step in lipoprotein maturation.</text>
</comment>
<dbReference type="Pfam" id="PF20154">
    <property type="entry name" value="LNT_N"/>
    <property type="match status" value="1"/>
</dbReference>
<dbReference type="AlphaFoldDB" id="A0A939IT70"/>
<keyword evidence="7 8" id="KW-0012">Acyltransferase</keyword>
<evidence type="ECO:0000256" key="5">
    <source>
        <dbReference type="ARBA" id="ARBA00022989"/>
    </source>
</evidence>
<keyword evidence="4 8" id="KW-0812">Transmembrane</keyword>
<dbReference type="SUPFAM" id="SSF56317">
    <property type="entry name" value="Carbon-nitrogen hydrolase"/>
    <property type="match status" value="1"/>
</dbReference>
<dbReference type="CDD" id="cd07571">
    <property type="entry name" value="ALP_N-acyl_transferase"/>
    <property type="match status" value="1"/>
</dbReference>
<comment type="subcellular location">
    <subcellularLocation>
        <location evidence="1 8">Cell membrane</location>
        <topology evidence="1 8">Multi-pass membrane protein</topology>
    </subcellularLocation>
</comment>
<keyword evidence="3 8" id="KW-0808">Transferase</keyword>
<keyword evidence="2 8" id="KW-1003">Cell membrane</keyword>
<evidence type="ECO:0000259" key="9">
    <source>
        <dbReference type="PROSITE" id="PS50263"/>
    </source>
</evidence>
<evidence type="ECO:0000256" key="2">
    <source>
        <dbReference type="ARBA" id="ARBA00022475"/>
    </source>
</evidence>
<dbReference type="GO" id="GO:0005886">
    <property type="term" value="C:plasma membrane"/>
    <property type="evidence" value="ECO:0007669"/>
    <property type="project" value="UniProtKB-SubCell"/>
</dbReference>
<evidence type="ECO:0000313" key="10">
    <source>
        <dbReference type="EMBL" id="MBN9643534.1"/>
    </source>
</evidence>
<comment type="caution">
    <text evidence="10">The sequence shown here is derived from an EMBL/GenBank/DDBJ whole genome shotgun (WGS) entry which is preliminary data.</text>
</comment>
<comment type="pathway">
    <text evidence="8">Protein modification; lipoprotein biosynthesis (N-acyl transfer).</text>
</comment>
<feature type="domain" description="CN hydrolase" evidence="9">
    <location>
        <begin position="221"/>
        <end position="471"/>
    </location>
</feature>
<dbReference type="HAMAP" id="MF_01148">
    <property type="entry name" value="Lnt"/>
    <property type="match status" value="1"/>
</dbReference>
<evidence type="ECO:0000313" key="11">
    <source>
        <dbReference type="Proteomes" id="UP000664332"/>
    </source>
</evidence>
<dbReference type="PANTHER" id="PTHR38686:SF1">
    <property type="entry name" value="APOLIPOPROTEIN N-ACYLTRANSFERASE"/>
    <property type="match status" value="1"/>
</dbReference>
<protein>
    <recommendedName>
        <fullName evidence="8">Apolipoprotein N-acyltransferase</fullName>
        <shortName evidence="8">ALP N-acyltransferase</shortName>
        <ecNumber evidence="8">2.3.1.269</ecNumber>
    </recommendedName>
</protein>
<feature type="transmembrane region" description="Helical" evidence="8">
    <location>
        <begin position="157"/>
        <end position="182"/>
    </location>
</feature>
<dbReference type="GO" id="GO:0016410">
    <property type="term" value="F:N-acyltransferase activity"/>
    <property type="evidence" value="ECO:0007669"/>
    <property type="project" value="UniProtKB-UniRule"/>
</dbReference>
<name>A0A939IT70_9CORY</name>
<dbReference type="NCBIfam" id="TIGR00546">
    <property type="entry name" value="lnt"/>
    <property type="match status" value="1"/>
</dbReference>
<evidence type="ECO:0000256" key="7">
    <source>
        <dbReference type="ARBA" id="ARBA00023315"/>
    </source>
</evidence>
<evidence type="ECO:0000256" key="6">
    <source>
        <dbReference type="ARBA" id="ARBA00023136"/>
    </source>
</evidence>
<organism evidence="10 11">
    <name type="scientific">Corynebacterium mendelii</name>
    <dbReference type="NCBI Taxonomy" id="2765362"/>
    <lineage>
        <taxon>Bacteria</taxon>
        <taxon>Bacillati</taxon>
        <taxon>Actinomycetota</taxon>
        <taxon>Actinomycetes</taxon>
        <taxon>Mycobacteriales</taxon>
        <taxon>Corynebacteriaceae</taxon>
        <taxon>Corynebacterium</taxon>
    </lineage>
</organism>
<evidence type="ECO:0000256" key="1">
    <source>
        <dbReference type="ARBA" id="ARBA00004651"/>
    </source>
</evidence>
<gene>
    <name evidence="8 10" type="primary">lnt</name>
    <name evidence="10" type="ORF">JZY06_02660</name>
</gene>
<dbReference type="InterPro" id="IPR045378">
    <property type="entry name" value="LNT_N"/>
</dbReference>
<keyword evidence="5 8" id="KW-1133">Transmembrane helix</keyword>
<dbReference type="InterPro" id="IPR004563">
    <property type="entry name" value="Apolipo_AcylTrfase"/>
</dbReference>
<dbReference type="Pfam" id="PF00795">
    <property type="entry name" value="CN_hydrolase"/>
    <property type="match status" value="1"/>
</dbReference>
<dbReference type="InterPro" id="IPR036526">
    <property type="entry name" value="C-N_Hydrolase_sf"/>
</dbReference>
<dbReference type="GO" id="GO:0042158">
    <property type="term" value="P:lipoprotein biosynthetic process"/>
    <property type="evidence" value="ECO:0007669"/>
    <property type="project" value="UniProtKB-UniRule"/>
</dbReference>
<accession>A0A939IT70</accession>
<dbReference type="PANTHER" id="PTHR38686">
    <property type="entry name" value="APOLIPOPROTEIN N-ACYLTRANSFERASE"/>
    <property type="match status" value="1"/>
</dbReference>
<keyword evidence="11" id="KW-1185">Reference proteome</keyword>
<dbReference type="PROSITE" id="PS50263">
    <property type="entry name" value="CN_HYDROLASE"/>
    <property type="match status" value="1"/>
</dbReference>
<dbReference type="Gene3D" id="3.60.110.10">
    <property type="entry name" value="Carbon-nitrogen hydrolase"/>
    <property type="match status" value="1"/>
</dbReference>
<feature type="transmembrane region" description="Helical" evidence="8">
    <location>
        <begin position="481"/>
        <end position="502"/>
    </location>
</feature>
<feature type="transmembrane region" description="Helical" evidence="8">
    <location>
        <begin position="189"/>
        <end position="209"/>
    </location>
</feature>